<evidence type="ECO:0000259" key="3">
    <source>
        <dbReference type="Pfam" id="PF23305"/>
    </source>
</evidence>
<gene>
    <name evidence="4" type="ORF">HDK90DRAFT_114353</name>
</gene>
<accession>A0ABR1Y9H0</accession>
<dbReference type="PANTHER" id="PTHR39463">
    <property type="entry name" value="MEDUSA"/>
    <property type="match status" value="1"/>
</dbReference>
<organism evidence="4 5">
    <name type="scientific">Phyllosticta capitalensis</name>
    <dbReference type="NCBI Taxonomy" id="121624"/>
    <lineage>
        <taxon>Eukaryota</taxon>
        <taxon>Fungi</taxon>
        <taxon>Dikarya</taxon>
        <taxon>Ascomycota</taxon>
        <taxon>Pezizomycotina</taxon>
        <taxon>Dothideomycetes</taxon>
        <taxon>Dothideomycetes incertae sedis</taxon>
        <taxon>Botryosphaeriales</taxon>
        <taxon>Phyllostictaceae</taxon>
        <taxon>Phyllosticta</taxon>
    </lineage>
</organism>
<feature type="chain" id="PRO_5047285742" description="DUF7082 domain-containing protein" evidence="2">
    <location>
        <begin position="25"/>
        <end position="772"/>
    </location>
</feature>
<feature type="compositionally biased region" description="Polar residues" evidence="1">
    <location>
        <begin position="278"/>
        <end position="301"/>
    </location>
</feature>
<protein>
    <recommendedName>
        <fullName evidence="3">DUF7082 domain-containing protein</fullName>
    </recommendedName>
</protein>
<dbReference type="InterPro" id="IPR055509">
    <property type="entry name" value="DUF7082"/>
</dbReference>
<feature type="region of interest" description="Disordered" evidence="1">
    <location>
        <begin position="267"/>
        <end position="322"/>
    </location>
</feature>
<dbReference type="Pfam" id="PF23305">
    <property type="entry name" value="DUF7082"/>
    <property type="match status" value="1"/>
</dbReference>
<evidence type="ECO:0000313" key="4">
    <source>
        <dbReference type="EMBL" id="KAK8223191.1"/>
    </source>
</evidence>
<dbReference type="PANTHER" id="PTHR39463:SF1">
    <property type="entry name" value="MEDUSA"/>
    <property type="match status" value="1"/>
</dbReference>
<evidence type="ECO:0000313" key="5">
    <source>
        <dbReference type="Proteomes" id="UP001492380"/>
    </source>
</evidence>
<name>A0ABR1Y9H0_9PEZI</name>
<dbReference type="EMBL" id="JBBWRZ010000014">
    <property type="protein sequence ID" value="KAK8223191.1"/>
    <property type="molecule type" value="Genomic_DNA"/>
</dbReference>
<feature type="domain" description="DUF7082" evidence="3">
    <location>
        <begin position="443"/>
        <end position="596"/>
    </location>
</feature>
<feature type="signal peptide" evidence="2">
    <location>
        <begin position="1"/>
        <end position="24"/>
    </location>
</feature>
<feature type="compositionally biased region" description="Low complexity" evidence="1">
    <location>
        <begin position="720"/>
        <end position="729"/>
    </location>
</feature>
<feature type="region of interest" description="Disordered" evidence="1">
    <location>
        <begin position="720"/>
        <end position="749"/>
    </location>
</feature>
<keyword evidence="5" id="KW-1185">Reference proteome</keyword>
<feature type="region of interest" description="Disordered" evidence="1">
    <location>
        <begin position="616"/>
        <end position="639"/>
    </location>
</feature>
<feature type="region of interest" description="Disordered" evidence="1">
    <location>
        <begin position="655"/>
        <end position="693"/>
    </location>
</feature>
<evidence type="ECO:0000256" key="2">
    <source>
        <dbReference type="SAM" id="SignalP"/>
    </source>
</evidence>
<feature type="compositionally biased region" description="Low complexity" evidence="1">
    <location>
        <begin position="302"/>
        <end position="317"/>
    </location>
</feature>
<proteinExistence type="predicted"/>
<dbReference type="Proteomes" id="UP001492380">
    <property type="component" value="Unassembled WGS sequence"/>
</dbReference>
<comment type="caution">
    <text evidence="4">The sequence shown here is derived from an EMBL/GenBank/DDBJ whole genome shotgun (WGS) entry which is preliminary data.</text>
</comment>
<evidence type="ECO:0000256" key="1">
    <source>
        <dbReference type="SAM" id="MobiDB-lite"/>
    </source>
</evidence>
<keyword evidence="2" id="KW-0732">Signal</keyword>
<reference evidence="4 5" key="1">
    <citation type="submission" date="2024-04" db="EMBL/GenBank/DDBJ databases">
        <title>Phyllosticta paracitricarpa is synonymous to the EU quarantine fungus P. citricarpa based on phylogenomic analyses.</title>
        <authorList>
            <consortium name="Lawrence Berkeley National Laboratory"/>
            <person name="Van Ingen-Buijs V.A."/>
            <person name="Van Westerhoven A.C."/>
            <person name="Haridas S."/>
            <person name="Skiadas P."/>
            <person name="Martin F."/>
            <person name="Groenewald J.Z."/>
            <person name="Crous P.W."/>
            <person name="Seidl M.F."/>
        </authorList>
    </citation>
    <scope>NUCLEOTIDE SEQUENCE [LARGE SCALE GENOMIC DNA]</scope>
    <source>
        <strain evidence="4 5">CBS 123374</strain>
    </source>
</reference>
<sequence>MKDVLTHLLLLLTLVWNLLSSLQAPVIVDEDCDPSEPTSLQYDGQDYRSGPLAEAGLGAALLSMSGYEKTQEPYMYDYAATRPNQEQSYPSFAQPSSFASQYSSSAQARQSHGPSSAEQMPFISAPNLAARDVTYQAPYSSYIDARSRHLPEITSYSPSKALHGAKLYVYIRTSYDLATPPSLYFSIMIGNKRCEATWSKIENRGAGPYFHYAIATDIPPFDAASGYIEGQMPLILNVDDEYGQSLGVVEVGDFTYEDSSAAYYTSPQDMSRKRKISTDSTDYLRSPQKRVSSTQFMAPQTSRAPSVYSSTPSSDSPYMQAGTSSSYAYPATYERTPTQRSYGSQYAQPPQKLSYQYSPSLNVATIPGKSSTYGSGYGASTLRSPSLYSNQMLGRTSTLPSAASISINPPLVRTSTIQGSTGASGLIGSSQGFNPYAMYPNSKAQLKIEGDLNSMAEGWTKEEWDAKRRLVQFRRNQTGSTINTSFKAVAPEDRTPHSICISCIWWAEKQECFVTSVDTIYLLESLVGVRFTVEEKNRIRRNLEGFRPLTVSKAKPESEEFFKIIMGFPTPKPRNIEKDVKVFPWKILSHALKKIIGKYSASYSSTAGALPTPVASGYGSGGASEGDLRHTASPRSASSSAASTAFASSMTSTALSPTSKASGGLGQSAGPPDLRLTVPQLGSGGSALGQWGQTAPSQYTTGLSAKSSWDFASYLDAPGTATAASTGSVPGPGPGPGAGGGGGSESSVAGVGADAAAAAAAYQHYGQRTSRS</sequence>